<evidence type="ECO:0000313" key="2">
    <source>
        <dbReference type="Proteomes" id="UP000228886"/>
    </source>
</evidence>
<evidence type="ECO:0008006" key="3">
    <source>
        <dbReference type="Google" id="ProtNLM"/>
    </source>
</evidence>
<evidence type="ECO:0000313" key="1">
    <source>
        <dbReference type="EMBL" id="PIV63728.1"/>
    </source>
</evidence>
<organism evidence="1 2">
    <name type="scientific">bacterium (Candidatus Ratteibacteria) CG01_land_8_20_14_3_00_40_19</name>
    <dbReference type="NCBI Taxonomy" id="2014290"/>
    <lineage>
        <taxon>Bacteria</taxon>
        <taxon>Candidatus Ratteibacteria</taxon>
    </lineage>
</organism>
<accession>A0A2M7E7R1</accession>
<dbReference type="EMBL" id="PETL01000281">
    <property type="protein sequence ID" value="PIV63728.1"/>
    <property type="molecule type" value="Genomic_DNA"/>
</dbReference>
<gene>
    <name evidence="1" type="ORF">COS11_05920</name>
</gene>
<reference evidence="2" key="1">
    <citation type="submission" date="2017-09" db="EMBL/GenBank/DDBJ databases">
        <title>Depth-based differentiation of microbial function through sediment-hosted aquifers and enrichment of novel symbionts in the deep terrestrial subsurface.</title>
        <authorList>
            <person name="Probst A.J."/>
            <person name="Ladd B."/>
            <person name="Jarett J.K."/>
            <person name="Geller-Mcgrath D.E."/>
            <person name="Sieber C.M.K."/>
            <person name="Emerson J.B."/>
            <person name="Anantharaman K."/>
            <person name="Thomas B.C."/>
            <person name="Malmstrom R."/>
            <person name="Stieglmeier M."/>
            <person name="Klingl A."/>
            <person name="Woyke T."/>
            <person name="Ryan C.M."/>
            <person name="Banfield J.F."/>
        </authorList>
    </citation>
    <scope>NUCLEOTIDE SEQUENCE [LARGE SCALE GENOMIC DNA]</scope>
</reference>
<comment type="caution">
    <text evidence="1">The sequence shown here is derived from an EMBL/GenBank/DDBJ whole genome shotgun (WGS) entry which is preliminary data.</text>
</comment>
<proteinExistence type="predicted"/>
<name>A0A2M7E7R1_9BACT</name>
<sequence>MTFLLINAIACFAETDFVYNSYNKRDPFIPLVSENSKGIINTREILSTKISLQAILRSRDKSLAIVNDTVLSVGEKVPGTKIKITKISDDKVIFFYKFNEYELQLKKKFVFKPIIKEGKK</sequence>
<protein>
    <recommendedName>
        <fullName evidence="3">Type II secretion system protein GspC N-terminal domain-containing protein</fullName>
    </recommendedName>
</protein>
<dbReference type="Proteomes" id="UP000228886">
    <property type="component" value="Unassembled WGS sequence"/>
</dbReference>
<dbReference type="AlphaFoldDB" id="A0A2M7E7R1"/>